<evidence type="ECO:0000313" key="1">
    <source>
        <dbReference type="EMBL" id="MFD1885139.1"/>
    </source>
</evidence>
<accession>A0ABW4RHH4</accession>
<evidence type="ECO:0000313" key="2">
    <source>
        <dbReference type="Proteomes" id="UP001597233"/>
    </source>
</evidence>
<dbReference type="Proteomes" id="UP001597233">
    <property type="component" value="Unassembled WGS sequence"/>
</dbReference>
<name>A0ABW4RHH4_9BACL</name>
<sequence length="144" mass="16442">MNKYKAGDLFTIPLKDSRWAVGQVVCALQDRLSKAFSFGVVSIADEPHVPDVDCEFITFDSDGKPVQLIFAASSNMRRNWKVVGHLPLTQSKQKMQWFHCGGQLYHNDEWIRVLPIEEYSKYPAMSVYGNELVQIRLTGYQPDS</sequence>
<proteinExistence type="predicted"/>
<keyword evidence="2" id="KW-1185">Reference proteome</keyword>
<comment type="caution">
    <text evidence="1">The sequence shown here is derived from an EMBL/GenBank/DDBJ whole genome shotgun (WGS) entry which is preliminary data.</text>
</comment>
<dbReference type="RefSeq" id="WP_347325992.1">
    <property type="nucleotide sequence ID" value="NZ_JBCGUH010000008.1"/>
</dbReference>
<gene>
    <name evidence="1" type="ORF">ACFSC9_06330</name>
</gene>
<dbReference type="EMBL" id="JBHUEH010000011">
    <property type="protein sequence ID" value="MFD1885139.1"/>
    <property type="molecule type" value="Genomic_DNA"/>
</dbReference>
<reference evidence="2" key="1">
    <citation type="journal article" date="2019" name="Int. J. Syst. Evol. Microbiol.">
        <title>The Global Catalogue of Microorganisms (GCM) 10K type strain sequencing project: providing services to taxonomists for standard genome sequencing and annotation.</title>
        <authorList>
            <consortium name="The Broad Institute Genomics Platform"/>
            <consortium name="The Broad Institute Genome Sequencing Center for Infectious Disease"/>
            <person name="Wu L."/>
            <person name="Ma J."/>
        </authorList>
    </citation>
    <scope>NUCLEOTIDE SEQUENCE [LARGE SCALE GENOMIC DNA]</scope>
    <source>
        <strain evidence="2">CCUG 54950</strain>
    </source>
</reference>
<organism evidence="1 2">
    <name type="scientific">Paenibacillus wenxiniae</name>
    <dbReference type="NCBI Taxonomy" id="1636843"/>
    <lineage>
        <taxon>Bacteria</taxon>
        <taxon>Bacillati</taxon>
        <taxon>Bacillota</taxon>
        <taxon>Bacilli</taxon>
        <taxon>Bacillales</taxon>
        <taxon>Paenibacillaceae</taxon>
        <taxon>Paenibacillus</taxon>
    </lineage>
</organism>
<protein>
    <submittedName>
        <fullName evidence="1">Immunity 26/phosphotriesterase HocA family protein</fullName>
    </submittedName>
</protein>